<organism evidence="1">
    <name type="scientific">Ixodes ricinus</name>
    <name type="common">Common tick</name>
    <name type="synonym">Acarus ricinus</name>
    <dbReference type="NCBI Taxonomy" id="34613"/>
    <lineage>
        <taxon>Eukaryota</taxon>
        <taxon>Metazoa</taxon>
        <taxon>Ecdysozoa</taxon>
        <taxon>Arthropoda</taxon>
        <taxon>Chelicerata</taxon>
        <taxon>Arachnida</taxon>
        <taxon>Acari</taxon>
        <taxon>Parasitiformes</taxon>
        <taxon>Ixodida</taxon>
        <taxon>Ixodoidea</taxon>
        <taxon>Ixodidae</taxon>
        <taxon>Ixodinae</taxon>
        <taxon>Ixodes</taxon>
    </lineage>
</organism>
<protein>
    <submittedName>
        <fullName evidence="1">Putative secreted protein</fullName>
    </submittedName>
</protein>
<name>A0A6B0UEM6_IXORI</name>
<dbReference type="EMBL" id="GIFC01005841">
    <property type="protein sequence ID" value="MXU87924.1"/>
    <property type="molecule type" value="Transcribed_RNA"/>
</dbReference>
<sequence>MWLCLCFPLCTGYCNAPGPLRHSLKADTETHPPSSRSHTALWPPRARVPPWPSSCTVLGRWESFHSQLADNRACSCAHPSLLHTRNTVNKGRSPGTRHI</sequence>
<evidence type="ECO:0000313" key="1">
    <source>
        <dbReference type="EMBL" id="MXU87924.1"/>
    </source>
</evidence>
<dbReference type="AlphaFoldDB" id="A0A6B0UEM6"/>
<proteinExistence type="predicted"/>
<accession>A0A6B0UEM6</accession>
<reference evidence="1" key="1">
    <citation type="submission" date="2019-12" db="EMBL/GenBank/DDBJ databases">
        <title>An insight into the sialome of adult female Ixodes ricinus ticks feeding for 6 days.</title>
        <authorList>
            <person name="Perner J."/>
            <person name="Ribeiro J.M.C."/>
        </authorList>
    </citation>
    <scope>NUCLEOTIDE SEQUENCE</scope>
    <source>
        <strain evidence="1">Semi-engorged</strain>
        <tissue evidence="1">Salivary glands</tissue>
    </source>
</reference>